<proteinExistence type="predicted"/>
<feature type="compositionally biased region" description="Basic and acidic residues" evidence="1">
    <location>
        <begin position="163"/>
        <end position="209"/>
    </location>
</feature>
<evidence type="ECO:0000256" key="1">
    <source>
        <dbReference type="SAM" id="MobiDB-lite"/>
    </source>
</evidence>
<name>A0ABW2LML8_9PSEU</name>
<keyword evidence="2" id="KW-0812">Transmembrane</keyword>
<evidence type="ECO:0000313" key="3">
    <source>
        <dbReference type="EMBL" id="MFC7342865.1"/>
    </source>
</evidence>
<feature type="transmembrane region" description="Helical" evidence="2">
    <location>
        <begin position="120"/>
        <end position="147"/>
    </location>
</feature>
<accession>A0ABW2LML8</accession>
<evidence type="ECO:0000256" key="2">
    <source>
        <dbReference type="SAM" id="Phobius"/>
    </source>
</evidence>
<dbReference type="RefSeq" id="WP_380669172.1">
    <property type="nucleotide sequence ID" value="NZ_JBHTCJ010000007.1"/>
</dbReference>
<feature type="region of interest" description="Disordered" evidence="1">
    <location>
        <begin position="159"/>
        <end position="209"/>
    </location>
</feature>
<dbReference type="Pfam" id="PF19873">
    <property type="entry name" value="DUF6346"/>
    <property type="match status" value="1"/>
</dbReference>
<dbReference type="EMBL" id="JBHTCJ010000007">
    <property type="protein sequence ID" value="MFC7342865.1"/>
    <property type="molecule type" value="Genomic_DNA"/>
</dbReference>
<keyword evidence="2" id="KW-0472">Membrane</keyword>
<keyword evidence="2" id="KW-1133">Transmembrane helix</keyword>
<reference evidence="4" key="1">
    <citation type="journal article" date="2019" name="Int. J. Syst. Evol. Microbiol.">
        <title>The Global Catalogue of Microorganisms (GCM) 10K type strain sequencing project: providing services to taxonomists for standard genome sequencing and annotation.</title>
        <authorList>
            <consortium name="The Broad Institute Genomics Platform"/>
            <consortium name="The Broad Institute Genome Sequencing Center for Infectious Disease"/>
            <person name="Wu L."/>
            <person name="Ma J."/>
        </authorList>
    </citation>
    <scope>NUCLEOTIDE SEQUENCE [LARGE SCALE GENOMIC DNA]</scope>
    <source>
        <strain evidence="4">WLHS5</strain>
    </source>
</reference>
<gene>
    <name evidence="3" type="ORF">ACFQRI_15790</name>
</gene>
<protein>
    <submittedName>
        <fullName evidence="3">DUF6346 domain-containing protein</fullName>
    </submittedName>
</protein>
<dbReference type="Proteomes" id="UP001596504">
    <property type="component" value="Unassembled WGS sequence"/>
</dbReference>
<comment type="caution">
    <text evidence="3">The sequence shown here is derived from an EMBL/GenBank/DDBJ whole genome shotgun (WGS) entry which is preliminary data.</text>
</comment>
<organism evidence="3 4">
    <name type="scientific">Saccharopolyspora griseoalba</name>
    <dbReference type="NCBI Taxonomy" id="1431848"/>
    <lineage>
        <taxon>Bacteria</taxon>
        <taxon>Bacillati</taxon>
        <taxon>Actinomycetota</taxon>
        <taxon>Actinomycetes</taxon>
        <taxon>Pseudonocardiales</taxon>
        <taxon>Pseudonocardiaceae</taxon>
        <taxon>Saccharopolyspora</taxon>
    </lineage>
</organism>
<dbReference type="InterPro" id="IPR045927">
    <property type="entry name" value="DUF6346"/>
</dbReference>
<keyword evidence="4" id="KW-1185">Reference proteome</keyword>
<evidence type="ECO:0000313" key="4">
    <source>
        <dbReference type="Proteomes" id="UP001596504"/>
    </source>
</evidence>
<sequence length="209" mass="23069">MRTLRLLVGLVGVTAILLTTLTVTSAIPRRTTANATAVATSCEAYGPISRRGFGTYWACNATMTDTKSGKRWTDVVDIRSLTPEDIGKKMPISWGHQRGRAVISDKRVYSSPDGYGQATYVLLLSLSYLIGGFAAVLLLTGSVLAALTRQGRRTLLEKSLGTPEERAAKKQRDKAEDEEWQQKKARIAEANRRNKEARRQAKEARKSDQ</sequence>